<reference evidence="1" key="1">
    <citation type="submission" date="2020-05" db="UniProtKB">
        <authorList>
            <consortium name="EnsemblMetazoa"/>
        </authorList>
    </citation>
    <scope>IDENTIFICATION</scope>
    <source>
        <strain evidence="1">TTRI</strain>
    </source>
</reference>
<dbReference type="AlphaFoldDB" id="A0A1A9UT92"/>
<dbReference type="VEuPathDB" id="VectorBase:GAUT014626"/>
<dbReference type="EnsemblMetazoa" id="GAUT014626-RA">
    <property type="protein sequence ID" value="GAUT014626-PA"/>
    <property type="gene ID" value="GAUT014626"/>
</dbReference>
<evidence type="ECO:0000313" key="2">
    <source>
        <dbReference type="Proteomes" id="UP000078200"/>
    </source>
</evidence>
<accession>A0A1A9UT92</accession>
<dbReference type="Proteomes" id="UP000078200">
    <property type="component" value="Unassembled WGS sequence"/>
</dbReference>
<proteinExistence type="predicted"/>
<name>A0A1A9UT92_GLOAU</name>
<organism evidence="1 2">
    <name type="scientific">Glossina austeni</name>
    <name type="common">Savannah tsetse fly</name>
    <dbReference type="NCBI Taxonomy" id="7395"/>
    <lineage>
        <taxon>Eukaryota</taxon>
        <taxon>Metazoa</taxon>
        <taxon>Ecdysozoa</taxon>
        <taxon>Arthropoda</taxon>
        <taxon>Hexapoda</taxon>
        <taxon>Insecta</taxon>
        <taxon>Pterygota</taxon>
        <taxon>Neoptera</taxon>
        <taxon>Endopterygota</taxon>
        <taxon>Diptera</taxon>
        <taxon>Brachycera</taxon>
        <taxon>Muscomorpha</taxon>
        <taxon>Hippoboscoidea</taxon>
        <taxon>Glossinidae</taxon>
        <taxon>Glossina</taxon>
    </lineage>
</organism>
<keyword evidence="2" id="KW-1185">Reference proteome</keyword>
<sequence length="147" mass="16804">MSFRLNFAVATFDVVTAAVMPRFNEDSLAVTVATTDATVDALVNEGPAIDVVTRHEEEDVKLGALFNLPFSKFLRFVPAELWPLELEVEDAIKTSWRHRSHNQLSNEFTLRCFHLLVEEVKKLIEYAKAYFYTNTNTINTETLYGEK</sequence>
<evidence type="ECO:0000313" key="1">
    <source>
        <dbReference type="EnsemblMetazoa" id="GAUT014626-PA"/>
    </source>
</evidence>
<protein>
    <submittedName>
        <fullName evidence="1">Uncharacterized protein</fullName>
    </submittedName>
</protein>